<evidence type="ECO:0000313" key="2">
    <source>
        <dbReference type="RefSeq" id="XP_058987870.1"/>
    </source>
</evidence>
<name>A0ABM3VPY8_MUSDO</name>
<sequence>MTLSVENLNTRTVIMSKMQVNNKFEERILARINNEIGSDFKKLHRASLLVDEYKSRLETLREKLSYEEPNNISSFKSAFECEQHTCDTIDFQMAKLQEFGKKLVERISESNKALNAVKPDLEQVRKLQQLVQYLRIVQDIQEISNALTQCINGKDESKMINLYLNLYEEGDYDHSVVGRLTSVEAPFLKTFATQTAIHWHSLLKERFSKEFENVLKSLKWGQKEHDSLLIKPSADNITKAQLLAEYLFLLKSPAEETEQLEMIAPSIICQPLSTVTKYLVAPYRQRFMYHFTGVKQTNRLDKPEWFYTQILNWGKETHLFVGKTFQTSAVKAGKLDFNIRLEFMRGLVQLTIEKLIADIEEISRDENLFAHLLDETLAFEAELRENFGYPASFPSAICVITQPVYLLKWISLEERFCSEKMDMILQAENPWLLIDPNIYDDDLKIPKCADQFIRLLEAIKDRYYSLIQPGHQLQFLSLQLELIDNFRRRLVQLHSSGMVESIPILNAINYIKMVLSEWGENVHYLHLHAALVGPNADEINSVFENPVSELEHWTEKLLKNLATKAVNEIKAKSMPYRHDCWPTMPDQNNKEPFILSPSAGEMFQVMVTVLHNLERELSSNLFNLTLRLIAQQIDAYILDSMIMNTKFSPAGAAQFNYDMTRNLFALFGQYCRRPDLLFKRIHDANKLLNCALGTAMLLHETLQSEETSLEEKMKSLKELGIVNFKPKTCVEVLERRIDIRAF</sequence>
<dbReference type="GeneID" id="131806941"/>
<reference evidence="2" key="1">
    <citation type="submission" date="2025-08" db="UniProtKB">
        <authorList>
            <consortium name="RefSeq"/>
        </authorList>
    </citation>
    <scope>IDENTIFICATION</scope>
    <source>
        <strain evidence="2">Aabys</strain>
        <tissue evidence="2">Whole body</tissue>
    </source>
</reference>
<dbReference type="RefSeq" id="XP_058987870.1">
    <property type="nucleotide sequence ID" value="XM_059131887.1"/>
</dbReference>
<dbReference type="Pfam" id="PF04437">
    <property type="entry name" value="RINT1_TIP1"/>
    <property type="match status" value="1"/>
</dbReference>
<protein>
    <submittedName>
        <fullName evidence="2">RINT1-like protein isoform X1</fullName>
    </submittedName>
</protein>
<evidence type="ECO:0000313" key="1">
    <source>
        <dbReference type="Proteomes" id="UP001652621"/>
    </source>
</evidence>
<dbReference type="PANTHER" id="PTHR13520:SF0">
    <property type="entry name" value="RAD50-INTERACTING PROTEIN 1"/>
    <property type="match status" value="1"/>
</dbReference>
<dbReference type="Proteomes" id="UP001652621">
    <property type="component" value="Unplaced"/>
</dbReference>
<accession>A0ABM3VPY8</accession>
<gene>
    <name evidence="2" type="primary">LOC131806941</name>
</gene>
<organism evidence="1 2">
    <name type="scientific">Musca domestica</name>
    <name type="common">House fly</name>
    <dbReference type="NCBI Taxonomy" id="7370"/>
    <lineage>
        <taxon>Eukaryota</taxon>
        <taxon>Metazoa</taxon>
        <taxon>Ecdysozoa</taxon>
        <taxon>Arthropoda</taxon>
        <taxon>Hexapoda</taxon>
        <taxon>Insecta</taxon>
        <taxon>Pterygota</taxon>
        <taxon>Neoptera</taxon>
        <taxon>Endopterygota</taxon>
        <taxon>Diptera</taxon>
        <taxon>Brachycera</taxon>
        <taxon>Muscomorpha</taxon>
        <taxon>Muscoidea</taxon>
        <taxon>Muscidae</taxon>
        <taxon>Musca</taxon>
    </lineage>
</organism>
<dbReference type="InterPro" id="IPR007528">
    <property type="entry name" value="RINT1_Tip20"/>
</dbReference>
<dbReference type="PROSITE" id="PS51386">
    <property type="entry name" value="RINT1_TIP20"/>
    <property type="match status" value="1"/>
</dbReference>
<dbReference type="Gene3D" id="1.20.58.670">
    <property type="entry name" value="Dsl1p vesicle tethering complex, Tip20p subunit, domain D"/>
    <property type="match status" value="1"/>
</dbReference>
<keyword evidence="1" id="KW-1185">Reference proteome</keyword>
<dbReference type="InterPro" id="IPR042044">
    <property type="entry name" value="EXOC6PINT-1/Sec15/Tip20_C_dom2"/>
</dbReference>
<proteinExistence type="predicted"/>
<dbReference type="PANTHER" id="PTHR13520">
    <property type="entry name" value="RAD50-INTERACTING PROTEIN 1 RINT-1"/>
    <property type="match status" value="1"/>
</dbReference>